<dbReference type="InterPro" id="IPR012475">
    <property type="entry name" value="Fungal_lectin"/>
</dbReference>
<evidence type="ECO:0008006" key="4">
    <source>
        <dbReference type="Google" id="ProtNLM"/>
    </source>
</evidence>
<organism evidence="2 3">
    <name type="scientific">Mycena albidolilacea</name>
    <dbReference type="NCBI Taxonomy" id="1033008"/>
    <lineage>
        <taxon>Eukaryota</taxon>
        <taxon>Fungi</taxon>
        <taxon>Dikarya</taxon>
        <taxon>Basidiomycota</taxon>
        <taxon>Agaricomycotina</taxon>
        <taxon>Agaricomycetes</taxon>
        <taxon>Agaricomycetidae</taxon>
        <taxon>Agaricales</taxon>
        <taxon>Marasmiineae</taxon>
        <taxon>Mycenaceae</taxon>
        <taxon>Mycena</taxon>
    </lineage>
</organism>
<dbReference type="Pfam" id="PF07938">
    <property type="entry name" value="Fungal_lectin"/>
    <property type="match status" value="1"/>
</dbReference>
<dbReference type="Gene3D" id="2.120.10.70">
    <property type="entry name" value="Fucose-specific lectin"/>
    <property type="match status" value="1"/>
</dbReference>
<name>A0AAD6Z0I8_9AGAR</name>
<keyword evidence="3" id="KW-1185">Reference proteome</keyword>
<dbReference type="EMBL" id="JARIHO010000111">
    <property type="protein sequence ID" value="KAJ7302779.1"/>
    <property type="molecule type" value="Genomic_DNA"/>
</dbReference>
<evidence type="ECO:0000313" key="2">
    <source>
        <dbReference type="EMBL" id="KAJ7302779.1"/>
    </source>
</evidence>
<evidence type="ECO:0000256" key="1">
    <source>
        <dbReference type="ARBA" id="ARBA00009042"/>
    </source>
</evidence>
<comment type="caution">
    <text evidence="2">The sequence shown here is derived from an EMBL/GenBank/DDBJ whole genome shotgun (WGS) entry which is preliminary data.</text>
</comment>
<dbReference type="SUPFAM" id="SSF89372">
    <property type="entry name" value="Fucose-specific lectin"/>
    <property type="match status" value="1"/>
</dbReference>
<reference evidence="2" key="1">
    <citation type="submission" date="2023-03" db="EMBL/GenBank/DDBJ databases">
        <title>Massive genome expansion in bonnet fungi (Mycena s.s.) driven by repeated elements and novel gene families across ecological guilds.</title>
        <authorList>
            <consortium name="Lawrence Berkeley National Laboratory"/>
            <person name="Harder C.B."/>
            <person name="Miyauchi S."/>
            <person name="Viragh M."/>
            <person name="Kuo A."/>
            <person name="Thoen E."/>
            <person name="Andreopoulos B."/>
            <person name="Lu D."/>
            <person name="Skrede I."/>
            <person name="Drula E."/>
            <person name="Henrissat B."/>
            <person name="Morin E."/>
            <person name="Kohler A."/>
            <person name="Barry K."/>
            <person name="LaButti K."/>
            <person name="Morin E."/>
            <person name="Salamov A."/>
            <person name="Lipzen A."/>
            <person name="Mereny Z."/>
            <person name="Hegedus B."/>
            <person name="Baldrian P."/>
            <person name="Stursova M."/>
            <person name="Weitz H."/>
            <person name="Taylor A."/>
            <person name="Grigoriev I.V."/>
            <person name="Nagy L.G."/>
            <person name="Martin F."/>
            <person name="Kauserud H."/>
        </authorList>
    </citation>
    <scope>NUCLEOTIDE SEQUENCE</scope>
    <source>
        <strain evidence="2">CBHHK002</strain>
    </source>
</reference>
<protein>
    <recommendedName>
        <fullName evidence="4">Fucose-specific lectin</fullName>
    </recommendedName>
</protein>
<dbReference type="Proteomes" id="UP001218218">
    <property type="component" value="Unassembled WGS sequence"/>
</dbReference>
<accession>A0AAD6Z0I8</accession>
<proteinExistence type="inferred from homology"/>
<dbReference type="AlphaFoldDB" id="A0AAD6Z0I8"/>
<comment type="similarity">
    <text evidence="1">Belongs to the fungal fucose-specific lectin family.</text>
</comment>
<gene>
    <name evidence="2" type="ORF">DFH08DRAFT_977491</name>
</gene>
<sequence length="418" mass="47298">MTDTVDFVLQLLDAALKAREYIQDFRDAPNDRRKLVSEMEDLQRQLRARITADPSTRIVQQMDTSLTALKCTMEELTLDLSPGKGQIARFTKQLTWSLWNKKEVGGYLVELERFKVLLNSWLMLDIWERGYSPRIPTKVPGYANRLDATTTSPVAPDAPRSSKSPSALLTRTATLATTAWPGGMRVYSQSGDGNIHEECLDQDVNTIGSPLQAHDWYHGTLKGSCAAGSKLCGMTWGSPPNPNRAIFYQTDDNVIHQMGCFHGQDWQVSSFAQADAMPGTHMAEVHNENAGHVVLFFQDKDNFLCSRRAIDWRWEDAVRLCQAAAATPISATTWSHTENIRVYFQNRDNAFQELKGSFDGGWTLGQFDLPSTKIHRSMAAISWLRLEMKPGPEIRMYIQDYTNTVIEWCYSSDTEWIL</sequence>
<evidence type="ECO:0000313" key="3">
    <source>
        <dbReference type="Proteomes" id="UP001218218"/>
    </source>
</evidence>
<dbReference type="Gene3D" id="2.40.128.190">
    <property type="match status" value="1"/>
</dbReference>